<accession>A0A6N6MPY4</accession>
<sequence length="82" mass="8811">MSPRHLRAALLPLAAALFAVAAPIGAAPATAGSAAKSYLFGEKRFRNACRPPLKYAAGTCVRRCPAGYRDTGRCCGFRRMRR</sequence>
<keyword evidence="1" id="KW-0732">Signal</keyword>
<comment type="caution">
    <text evidence="2">The sequence shown here is derived from an EMBL/GenBank/DDBJ whole genome shotgun (WGS) entry which is preliminary data.</text>
</comment>
<reference evidence="2 3" key="1">
    <citation type="submission" date="2019-09" db="EMBL/GenBank/DDBJ databases">
        <title>YIM 132548 draft genome.</title>
        <authorList>
            <person name="Jiang L."/>
        </authorList>
    </citation>
    <scope>NUCLEOTIDE SEQUENCE [LARGE SCALE GENOMIC DNA]</scope>
    <source>
        <strain evidence="2 3">YIM 132548</strain>
    </source>
</reference>
<feature type="chain" id="PRO_5026723402" evidence="1">
    <location>
        <begin position="22"/>
        <end position="82"/>
    </location>
</feature>
<proteinExistence type="predicted"/>
<dbReference type="RefSeq" id="WP_150964597.1">
    <property type="nucleotide sequence ID" value="NZ_VZZJ01000013.1"/>
</dbReference>
<dbReference type="AlphaFoldDB" id="A0A6N6MPY4"/>
<organism evidence="2 3">
    <name type="scientific">Methylobacterium planeticum</name>
    <dbReference type="NCBI Taxonomy" id="2615211"/>
    <lineage>
        <taxon>Bacteria</taxon>
        <taxon>Pseudomonadati</taxon>
        <taxon>Pseudomonadota</taxon>
        <taxon>Alphaproteobacteria</taxon>
        <taxon>Hyphomicrobiales</taxon>
        <taxon>Methylobacteriaceae</taxon>
        <taxon>Methylobacterium</taxon>
    </lineage>
</organism>
<evidence type="ECO:0000313" key="2">
    <source>
        <dbReference type="EMBL" id="KAB1072405.1"/>
    </source>
</evidence>
<gene>
    <name evidence="2" type="ORF">F6X51_15530</name>
</gene>
<evidence type="ECO:0000313" key="3">
    <source>
        <dbReference type="Proteomes" id="UP000441523"/>
    </source>
</evidence>
<evidence type="ECO:0000256" key="1">
    <source>
        <dbReference type="SAM" id="SignalP"/>
    </source>
</evidence>
<dbReference type="EMBL" id="VZZJ01000013">
    <property type="protein sequence ID" value="KAB1072405.1"/>
    <property type="molecule type" value="Genomic_DNA"/>
</dbReference>
<keyword evidence="3" id="KW-1185">Reference proteome</keyword>
<name>A0A6N6MPY4_9HYPH</name>
<protein>
    <submittedName>
        <fullName evidence="2">Uncharacterized protein</fullName>
    </submittedName>
</protein>
<feature type="signal peptide" evidence="1">
    <location>
        <begin position="1"/>
        <end position="21"/>
    </location>
</feature>
<dbReference type="Proteomes" id="UP000441523">
    <property type="component" value="Unassembled WGS sequence"/>
</dbReference>